<feature type="transmembrane region" description="Helical" evidence="1">
    <location>
        <begin position="21"/>
        <end position="44"/>
    </location>
</feature>
<keyword evidence="1" id="KW-0812">Transmembrane</keyword>
<proteinExistence type="predicted"/>
<evidence type="ECO:0000256" key="1">
    <source>
        <dbReference type="SAM" id="Phobius"/>
    </source>
</evidence>
<organism evidence="2 3">
    <name type="scientific">Duganella zoogloeoides</name>
    <dbReference type="NCBI Taxonomy" id="75659"/>
    <lineage>
        <taxon>Bacteria</taxon>
        <taxon>Pseudomonadati</taxon>
        <taxon>Pseudomonadota</taxon>
        <taxon>Betaproteobacteria</taxon>
        <taxon>Burkholderiales</taxon>
        <taxon>Oxalobacteraceae</taxon>
        <taxon>Telluria group</taxon>
        <taxon>Duganella</taxon>
    </lineage>
</organism>
<accession>A0ABZ0Y421</accession>
<evidence type="ECO:0008006" key="4">
    <source>
        <dbReference type="Google" id="ProtNLM"/>
    </source>
</evidence>
<dbReference type="Proteomes" id="UP001326110">
    <property type="component" value="Chromosome"/>
</dbReference>
<keyword evidence="1" id="KW-1133">Transmembrane helix</keyword>
<protein>
    <recommendedName>
        <fullName evidence="4">Pilus assembly protein</fullName>
    </recommendedName>
</protein>
<gene>
    <name evidence="2" type="ORF">SR858_09720</name>
</gene>
<dbReference type="GeneID" id="43162461"/>
<evidence type="ECO:0000313" key="2">
    <source>
        <dbReference type="EMBL" id="WQH06578.1"/>
    </source>
</evidence>
<dbReference type="EMBL" id="CP140152">
    <property type="protein sequence ID" value="WQH06578.1"/>
    <property type="molecule type" value="Genomic_DNA"/>
</dbReference>
<keyword evidence="3" id="KW-1185">Reference proteome</keyword>
<dbReference type="RefSeq" id="WP_019920580.1">
    <property type="nucleotide sequence ID" value="NZ_CP140152.1"/>
</dbReference>
<reference evidence="2 3" key="1">
    <citation type="submission" date="2023-11" db="EMBL/GenBank/DDBJ databases">
        <title>MicrobeMod: A computational toolkit for identifying prokaryotic methylation and restriction-modification with nanopore sequencing.</title>
        <authorList>
            <person name="Crits-Christoph A."/>
            <person name="Kang S.C."/>
            <person name="Lee H."/>
            <person name="Ostrov N."/>
        </authorList>
    </citation>
    <scope>NUCLEOTIDE SEQUENCE [LARGE SCALE GENOMIC DNA]</scope>
    <source>
        <strain evidence="2 3">ATCC 25935</strain>
    </source>
</reference>
<sequence>MRPALYAHRSLRPRLHRCGGQALTEFVVIALALVPLFLLMPMVAKYQSVTHATEMASRYVAFEAIANNDGMSNYKPPEQLAQEVRRRFYSNSDAPIKTNDEAGDFKANQNLFWVDAQGDALIKNFTDVTVSFGSSHGANHADGKSAADDGKPFNVPSPLQVGEQLGLKTGMYTANVSVKLANLQDIGPSFASTYEEFKNLNLTVSRHTSVVTDTWTARDAMQVESRIDNTLLFPGKLMRPLNPVLKATNMVVELPHIEPPNMAKLELWRDQVPADRLR</sequence>
<name>A0ABZ0Y421_9BURK</name>
<keyword evidence="1" id="KW-0472">Membrane</keyword>
<evidence type="ECO:0000313" key="3">
    <source>
        <dbReference type="Proteomes" id="UP001326110"/>
    </source>
</evidence>